<dbReference type="GO" id="GO:0006465">
    <property type="term" value="P:signal peptide processing"/>
    <property type="evidence" value="ECO:0007669"/>
    <property type="project" value="TreeGrafter"/>
</dbReference>
<evidence type="ECO:0000259" key="3">
    <source>
        <dbReference type="Pfam" id="PF01478"/>
    </source>
</evidence>
<feature type="transmembrane region" description="Helical" evidence="2">
    <location>
        <begin position="25"/>
        <end position="43"/>
    </location>
</feature>
<feature type="transmembrane region" description="Helical" evidence="2">
    <location>
        <begin position="90"/>
        <end position="113"/>
    </location>
</feature>
<dbReference type="InterPro" id="IPR000045">
    <property type="entry name" value="Prepilin_IV_endopep_pep"/>
</dbReference>
<dbReference type="RefSeq" id="WP_283927497.1">
    <property type="nucleotide sequence ID" value="NZ_CP126084.1"/>
</dbReference>
<dbReference type="GO" id="GO:0005886">
    <property type="term" value="C:plasma membrane"/>
    <property type="evidence" value="ECO:0007669"/>
    <property type="project" value="TreeGrafter"/>
</dbReference>
<sequence>MHVEIWGCFLLLAAAFVTDIRTMKIPNVITVTGTVLGIAYHGISGGAAGFIFAIKGAAVGFGVMAILYAVRAVGGGDVKLFAGIGAWVGVPLTLSVLMYSILAAGCIGILILICRREAVRRLGGILRSILGVIMLRSISPIRSFAVQDKPLTFPFMLAVLPGAILAVYYF</sequence>
<keyword evidence="2" id="KW-1133">Transmembrane helix</keyword>
<dbReference type="PANTHER" id="PTHR30487:SF0">
    <property type="entry name" value="PREPILIN LEADER PEPTIDASE_N-METHYLTRANSFERASE-RELATED"/>
    <property type="match status" value="1"/>
</dbReference>
<evidence type="ECO:0000313" key="5">
    <source>
        <dbReference type="Proteomes" id="UP001177943"/>
    </source>
</evidence>
<protein>
    <submittedName>
        <fullName evidence="4">A24 family peptidase</fullName>
        <ecNumber evidence="4">3.4.23.-</ecNumber>
    </submittedName>
</protein>
<evidence type="ECO:0000313" key="4">
    <source>
        <dbReference type="EMBL" id="WHX50423.1"/>
    </source>
</evidence>
<keyword evidence="4" id="KW-0378">Hydrolase</keyword>
<gene>
    <name evidence="4" type="ORF">QNH46_07135</name>
</gene>
<dbReference type="Pfam" id="PF01478">
    <property type="entry name" value="Peptidase_A24"/>
    <property type="match status" value="1"/>
</dbReference>
<evidence type="ECO:0000256" key="2">
    <source>
        <dbReference type="SAM" id="Phobius"/>
    </source>
</evidence>
<evidence type="ECO:0000256" key="1">
    <source>
        <dbReference type="ARBA" id="ARBA00005801"/>
    </source>
</evidence>
<organism evidence="4 5">
    <name type="scientific">Paenibacillus woosongensis</name>
    <dbReference type="NCBI Taxonomy" id="307580"/>
    <lineage>
        <taxon>Bacteria</taxon>
        <taxon>Bacillati</taxon>
        <taxon>Bacillota</taxon>
        <taxon>Bacilli</taxon>
        <taxon>Bacillales</taxon>
        <taxon>Paenibacillaceae</taxon>
        <taxon>Paenibacillus</taxon>
    </lineage>
</organism>
<dbReference type="AlphaFoldDB" id="A0AA95KUV1"/>
<dbReference type="EC" id="3.4.23.-" evidence="4"/>
<feature type="transmembrane region" description="Helical" evidence="2">
    <location>
        <begin position="50"/>
        <end position="70"/>
    </location>
</feature>
<dbReference type="Proteomes" id="UP001177943">
    <property type="component" value="Chromosome"/>
</dbReference>
<proteinExistence type="inferred from homology"/>
<dbReference type="PANTHER" id="PTHR30487">
    <property type="entry name" value="TYPE 4 PREPILIN-LIKE PROTEINS LEADER PEPTIDE-PROCESSING ENZYME"/>
    <property type="match status" value="1"/>
</dbReference>
<name>A0AA95KUV1_9BACL</name>
<dbReference type="Gene3D" id="1.20.120.1220">
    <property type="match status" value="1"/>
</dbReference>
<keyword evidence="2" id="KW-0472">Membrane</keyword>
<keyword evidence="2" id="KW-0812">Transmembrane</keyword>
<feature type="transmembrane region" description="Helical" evidence="2">
    <location>
        <begin position="151"/>
        <end position="169"/>
    </location>
</feature>
<reference evidence="4" key="1">
    <citation type="submission" date="2023-05" db="EMBL/GenBank/DDBJ databases">
        <title>Comparative genomics of Bacillaceae isolates and their secondary metabolite potential.</title>
        <authorList>
            <person name="Song L."/>
            <person name="Nielsen L.J."/>
            <person name="Mohite O."/>
            <person name="Xu X."/>
            <person name="Weber T."/>
            <person name="Kovacs A.T."/>
        </authorList>
    </citation>
    <scope>NUCLEOTIDE SEQUENCE</scope>
    <source>
        <strain evidence="4">B2_4</strain>
    </source>
</reference>
<comment type="similarity">
    <text evidence="1">Belongs to the peptidase A24 family.</text>
</comment>
<dbReference type="InterPro" id="IPR050882">
    <property type="entry name" value="Prepilin_peptidase/N-MTase"/>
</dbReference>
<feature type="transmembrane region" description="Helical" evidence="2">
    <location>
        <begin position="125"/>
        <end position="145"/>
    </location>
</feature>
<dbReference type="GO" id="GO:0004190">
    <property type="term" value="F:aspartic-type endopeptidase activity"/>
    <property type="evidence" value="ECO:0007669"/>
    <property type="project" value="InterPro"/>
</dbReference>
<feature type="domain" description="Prepilin type IV endopeptidase peptidase" evidence="3">
    <location>
        <begin position="8"/>
        <end position="109"/>
    </location>
</feature>
<dbReference type="KEGG" id="pwn:QNH46_07135"/>
<dbReference type="EMBL" id="CP126084">
    <property type="protein sequence ID" value="WHX50423.1"/>
    <property type="molecule type" value="Genomic_DNA"/>
</dbReference>
<accession>A0AA95KUV1</accession>